<evidence type="ECO:0000256" key="1">
    <source>
        <dbReference type="SAM" id="SignalP"/>
    </source>
</evidence>
<feature type="signal peptide" evidence="1">
    <location>
        <begin position="1"/>
        <end position="26"/>
    </location>
</feature>
<dbReference type="RefSeq" id="WP_073021554.1">
    <property type="nucleotide sequence ID" value="NZ_FQWF01000013.1"/>
</dbReference>
<dbReference type="Gene3D" id="3.90.930.1">
    <property type="match status" value="1"/>
</dbReference>
<dbReference type="InterPro" id="IPR011652">
    <property type="entry name" value="MORN_2"/>
</dbReference>
<dbReference type="EMBL" id="FQWF01000013">
    <property type="protein sequence ID" value="SHH02088.1"/>
    <property type="molecule type" value="Genomic_DNA"/>
</dbReference>
<protein>
    <submittedName>
        <fullName evidence="2">MORN repeat variant</fullName>
    </submittedName>
</protein>
<keyword evidence="1" id="KW-0732">Signal</keyword>
<evidence type="ECO:0000313" key="3">
    <source>
        <dbReference type="Proteomes" id="UP000184020"/>
    </source>
</evidence>
<name>A0A1M5PK10_9FLAO</name>
<keyword evidence="3" id="KW-1185">Reference proteome</keyword>
<dbReference type="Proteomes" id="UP000184020">
    <property type="component" value="Unassembled WGS sequence"/>
</dbReference>
<reference evidence="3" key="1">
    <citation type="submission" date="2016-11" db="EMBL/GenBank/DDBJ databases">
        <authorList>
            <person name="Varghese N."/>
            <person name="Submissions S."/>
        </authorList>
    </citation>
    <scope>NUCLEOTIDE SEQUENCE [LARGE SCALE GENOMIC DNA]</scope>
    <source>
        <strain evidence="3">DSM 17659</strain>
    </source>
</reference>
<sequence>MKLKRINTISLCLLTLLLLIPFVSHTQTDYNKLDSNGKKHGLWKGLYTESKRPKYEGTFEHGKENGIFNFFDDTKAKTIIATREFNPKDNSAYTIFYDQNSNKVSEGKLLNKLFEGEWKYYHQDSKTTMTIENYNKGKLQGLRTVFYVNGKVAEEIFYKNNLKEGLYKKFTEKGILLEESNFKNDLYNGTAVFRDSNGDIASQGEFSKGKKVEIWQFYRKGKLVKEVNMSLPENFSKSKI</sequence>
<dbReference type="SUPFAM" id="SSF82185">
    <property type="entry name" value="Histone H3 K4-specific methyltransferase SET7/9 N-terminal domain"/>
    <property type="match status" value="2"/>
</dbReference>
<proteinExistence type="predicted"/>
<dbReference type="Pfam" id="PF07661">
    <property type="entry name" value="MORN_2"/>
    <property type="match status" value="2"/>
</dbReference>
<accession>A0A1M5PK10</accession>
<gene>
    <name evidence="2" type="ORF">SAMN05444372_1132</name>
</gene>
<dbReference type="OrthoDB" id="9785122at2"/>
<evidence type="ECO:0000313" key="2">
    <source>
        <dbReference type="EMBL" id="SHH02088.1"/>
    </source>
</evidence>
<feature type="chain" id="PRO_5009912959" evidence="1">
    <location>
        <begin position="27"/>
        <end position="240"/>
    </location>
</feature>
<organism evidence="2 3">
    <name type="scientific">Flavobacterium micromati</name>
    <dbReference type="NCBI Taxonomy" id="229205"/>
    <lineage>
        <taxon>Bacteria</taxon>
        <taxon>Pseudomonadati</taxon>
        <taxon>Bacteroidota</taxon>
        <taxon>Flavobacteriia</taxon>
        <taxon>Flavobacteriales</taxon>
        <taxon>Flavobacteriaceae</taxon>
        <taxon>Flavobacterium</taxon>
    </lineage>
</organism>
<dbReference type="AlphaFoldDB" id="A0A1M5PK10"/>
<dbReference type="STRING" id="229205.SAMN05444372_1132"/>